<name>A0A895YGU1_9ACTN</name>
<dbReference type="Proteomes" id="UP000662857">
    <property type="component" value="Chromosome"/>
</dbReference>
<evidence type="ECO:0000313" key="2">
    <source>
        <dbReference type="EMBL" id="QSB14613.1"/>
    </source>
</evidence>
<dbReference type="SUPFAM" id="SSF55729">
    <property type="entry name" value="Acyl-CoA N-acyltransferases (Nat)"/>
    <property type="match status" value="1"/>
</dbReference>
<organism evidence="2 3">
    <name type="scientific">Natronosporangium hydrolyticum</name>
    <dbReference type="NCBI Taxonomy" id="2811111"/>
    <lineage>
        <taxon>Bacteria</taxon>
        <taxon>Bacillati</taxon>
        <taxon>Actinomycetota</taxon>
        <taxon>Actinomycetes</taxon>
        <taxon>Micromonosporales</taxon>
        <taxon>Micromonosporaceae</taxon>
        <taxon>Natronosporangium</taxon>
    </lineage>
</organism>
<dbReference type="RefSeq" id="WP_239676760.1">
    <property type="nucleotide sequence ID" value="NZ_CP070499.1"/>
</dbReference>
<dbReference type="Gene3D" id="3.40.630.30">
    <property type="match status" value="1"/>
</dbReference>
<dbReference type="Pfam" id="PF00583">
    <property type="entry name" value="Acetyltransf_1"/>
    <property type="match status" value="1"/>
</dbReference>
<dbReference type="AlphaFoldDB" id="A0A895YGU1"/>
<dbReference type="KEGG" id="nhy:JQS43_24625"/>
<dbReference type="EMBL" id="CP070499">
    <property type="protein sequence ID" value="QSB14613.1"/>
    <property type="molecule type" value="Genomic_DNA"/>
</dbReference>
<feature type="domain" description="N-acetyltransferase" evidence="1">
    <location>
        <begin position="131"/>
        <end position="307"/>
    </location>
</feature>
<accession>A0A895YGU1</accession>
<dbReference type="PROSITE" id="PS51186">
    <property type="entry name" value="GNAT"/>
    <property type="match status" value="1"/>
</dbReference>
<dbReference type="InterPro" id="IPR016181">
    <property type="entry name" value="Acyl_CoA_acyltransferase"/>
</dbReference>
<dbReference type="InterPro" id="IPR000182">
    <property type="entry name" value="GNAT_dom"/>
</dbReference>
<gene>
    <name evidence="2" type="ORF">JQS43_24625</name>
</gene>
<protein>
    <recommendedName>
        <fullName evidence="1">N-acetyltransferase domain-containing protein</fullName>
    </recommendedName>
</protein>
<dbReference type="GO" id="GO:0016747">
    <property type="term" value="F:acyltransferase activity, transferring groups other than amino-acyl groups"/>
    <property type="evidence" value="ECO:0007669"/>
    <property type="project" value="InterPro"/>
</dbReference>
<evidence type="ECO:0000313" key="3">
    <source>
        <dbReference type="Proteomes" id="UP000662857"/>
    </source>
</evidence>
<sequence length="324" mass="33319">MTAADQGANDFAAAVQRAAAAWRWVPYDAQRVAVAGQELIVRGQEARIHLAGAPDAVLVDAVHRRAAEAGAQAVTWVVAEPERPAAGVAAAAVPVPPVLVEAGAVCVEELELSACPLPLPALSSGDPPAGLRLRRVDTEQLLDQAYHLDAEVFGTPPRSGAYRREAAAALRAQLEQERTPGVVGSGPCRYLMLVDGDQRAGAGPGDDVPGLAVATAGVTVVDAVARLWGAAVLPAYRGRGLFRVLLAALLRRGSAAGATLALTRARVDTTAGGAAPGGVRRVWSGASLSDQGLKTVVVSIIMSRMCCVTQRPTVATRSYGGHSG</sequence>
<evidence type="ECO:0000259" key="1">
    <source>
        <dbReference type="PROSITE" id="PS51186"/>
    </source>
</evidence>
<keyword evidence="3" id="KW-1185">Reference proteome</keyword>
<proteinExistence type="predicted"/>
<reference evidence="2" key="1">
    <citation type="submission" date="2021-02" db="EMBL/GenBank/DDBJ databases">
        <title>Natrosporangium hydrolyticum gen. nov., sp. nov, a haloalkaliphilic actinobacterium from a soda solonchak soil.</title>
        <authorList>
            <person name="Sorokin D.Y."/>
            <person name="Khijniak T.V."/>
            <person name="Zakharycheva A.P."/>
            <person name="Boueva O.V."/>
            <person name="Ariskina E.V."/>
            <person name="Hahnke R.L."/>
            <person name="Bunk B."/>
            <person name="Sproer C."/>
            <person name="Schumann P."/>
            <person name="Evtushenko L.I."/>
            <person name="Kublanov I.V."/>
        </authorList>
    </citation>
    <scope>NUCLEOTIDE SEQUENCE</scope>
    <source>
        <strain evidence="2">DSM 106523</strain>
    </source>
</reference>